<comment type="caution">
    <text evidence="2">The sequence shown here is derived from an EMBL/GenBank/DDBJ whole genome shotgun (WGS) entry which is preliminary data.</text>
</comment>
<evidence type="ECO:0000259" key="1">
    <source>
        <dbReference type="PROSITE" id="PS50181"/>
    </source>
</evidence>
<organism evidence="2 3">
    <name type="scientific">Mycena sanguinolenta</name>
    <dbReference type="NCBI Taxonomy" id="230812"/>
    <lineage>
        <taxon>Eukaryota</taxon>
        <taxon>Fungi</taxon>
        <taxon>Dikarya</taxon>
        <taxon>Basidiomycota</taxon>
        <taxon>Agaricomycotina</taxon>
        <taxon>Agaricomycetes</taxon>
        <taxon>Agaricomycetidae</taxon>
        <taxon>Agaricales</taxon>
        <taxon>Marasmiineae</taxon>
        <taxon>Mycenaceae</taxon>
        <taxon>Mycena</taxon>
    </lineage>
</organism>
<sequence>MLTRRAAKQRNSIATWLPNEILTAVMSHASRPDLVALCRTSRLFRNLATRLLYRIVALQTAAQLKAFLRTIESKRSQIAALRLSDHVRRFAIRDSKCTANLPKRTAESFTSVLLQLHNLESLDLLFNSKVDLTETLNRAHFKNLSEFRYTVQFEDHPSLSFFLNRHPTITRLTLHPEFEAQNQVSLDTIHLPHLTFYDGPSSFVPFFDKSTTSGVTFVCILFLPESPNRDDLDMALMRLAPMTALHTFAAFTMLDDIPESLLLESAARNIPWIEFAMLQSVRHNPAPISRADARAIAKSLQKLPSLRFLALEVDGVEHKDFETVAFWSRACRNLTLVTLRTSNKLDAQARAVDE</sequence>
<evidence type="ECO:0000313" key="3">
    <source>
        <dbReference type="Proteomes" id="UP000623467"/>
    </source>
</evidence>
<name>A0A8H6XLF4_9AGAR</name>
<keyword evidence="3" id="KW-1185">Reference proteome</keyword>
<dbReference type="Proteomes" id="UP000623467">
    <property type="component" value="Unassembled WGS sequence"/>
</dbReference>
<proteinExistence type="predicted"/>
<protein>
    <recommendedName>
        <fullName evidence="1">F-box domain-containing protein</fullName>
    </recommendedName>
</protein>
<dbReference type="SUPFAM" id="SSF81383">
    <property type="entry name" value="F-box domain"/>
    <property type="match status" value="1"/>
</dbReference>
<dbReference type="EMBL" id="JACAZH010000025">
    <property type="protein sequence ID" value="KAF7342646.1"/>
    <property type="molecule type" value="Genomic_DNA"/>
</dbReference>
<evidence type="ECO:0000313" key="2">
    <source>
        <dbReference type="EMBL" id="KAF7342646.1"/>
    </source>
</evidence>
<feature type="domain" description="F-box" evidence="1">
    <location>
        <begin position="11"/>
        <end position="56"/>
    </location>
</feature>
<dbReference type="SUPFAM" id="SSF52047">
    <property type="entry name" value="RNI-like"/>
    <property type="match status" value="1"/>
</dbReference>
<dbReference type="Pfam" id="PF12937">
    <property type="entry name" value="F-box-like"/>
    <property type="match status" value="1"/>
</dbReference>
<dbReference type="InterPro" id="IPR036047">
    <property type="entry name" value="F-box-like_dom_sf"/>
</dbReference>
<reference evidence="2" key="1">
    <citation type="submission" date="2020-05" db="EMBL/GenBank/DDBJ databases">
        <title>Mycena genomes resolve the evolution of fungal bioluminescence.</title>
        <authorList>
            <person name="Tsai I.J."/>
        </authorList>
    </citation>
    <scope>NUCLEOTIDE SEQUENCE</scope>
    <source>
        <strain evidence="2">160909Yilan</strain>
    </source>
</reference>
<gene>
    <name evidence="2" type="ORF">MSAN_02021600</name>
</gene>
<dbReference type="PROSITE" id="PS50181">
    <property type="entry name" value="FBOX"/>
    <property type="match status" value="1"/>
</dbReference>
<dbReference type="InterPro" id="IPR001810">
    <property type="entry name" value="F-box_dom"/>
</dbReference>
<dbReference type="OrthoDB" id="3018405at2759"/>
<dbReference type="AlphaFoldDB" id="A0A8H6XLF4"/>
<accession>A0A8H6XLF4</accession>